<evidence type="ECO:0000256" key="1">
    <source>
        <dbReference type="SAM" id="MobiDB-lite"/>
    </source>
</evidence>
<comment type="caution">
    <text evidence="2">The sequence shown here is derived from an EMBL/GenBank/DDBJ whole genome shotgun (WGS) entry which is preliminary data.</text>
</comment>
<feature type="region of interest" description="Disordered" evidence="1">
    <location>
        <begin position="27"/>
        <end position="146"/>
    </location>
</feature>
<dbReference type="EMBL" id="JAPWTK010000333">
    <property type="protein sequence ID" value="KAJ8942321.1"/>
    <property type="molecule type" value="Genomic_DNA"/>
</dbReference>
<proteinExistence type="predicted"/>
<keyword evidence="3" id="KW-1185">Reference proteome</keyword>
<dbReference type="Proteomes" id="UP001162162">
    <property type="component" value="Unassembled WGS sequence"/>
</dbReference>
<feature type="compositionally biased region" description="Basic and acidic residues" evidence="1">
    <location>
        <begin position="38"/>
        <end position="58"/>
    </location>
</feature>
<protein>
    <submittedName>
        <fullName evidence="2">Uncharacterized protein</fullName>
    </submittedName>
</protein>
<organism evidence="2 3">
    <name type="scientific">Aromia moschata</name>
    <dbReference type="NCBI Taxonomy" id="1265417"/>
    <lineage>
        <taxon>Eukaryota</taxon>
        <taxon>Metazoa</taxon>
        <taxon>Ecdysozoa</taxon>
        <taxon>Arthropoda</taxon>
        <taxon>Hexapoda</taxon>
        <taxon>Insecta</taxon>
        <taxon>Pterygota</taxon>
        <taxon>Neoptera</taxon>
        <taxon>Endopterygota</taxon>
        <taxon>Coleoptera</taxon>
        <taxon>Polyphaga</taxon>
        <taxon>Cucujiformia</taxon>
        <taxon>Chrysomeloidea</taxon>
        <taxon>Cerambycidae</taxon>
        <taxon>Cerambycinae</taxon>
        <taxon>Callichromatini</taxon>
        <taxon>Aromia</taxon>
    </lineage>
</organism>
<evidence type="ECO:0000313" key="2">
    <source>
        <dbReference type="EMBL" id="KAJ8942321.1"/>
    </source>
</evidence>
<name>A0AAV8XTJ8_9CUCU</name>
<accession>A0AAV8XTJ8</accession>
<feature type="compositionally biased region" description="Polar residues" evidence="1">
    <location>
        <begin position="133"/>
        <end position="146"/>
    </location>
</feature>
<feature type="compositionally biased region" description="Basic and acidic residues" evidence="1">
    <location>
        <begin position="90"/>
        <end position="100"/>
    </location>
</feature>
<dbReference type="AlphaFoldDB" id="A0AAV8XTJ8"/>
<gene>
    <name evidence="2" type="ORF">NQ318_005313</name>
</gene>
<reference evidence="2" key="1">
    <citation type="journal article" date="2023" name="Insect Mol. Biol.">
        <title>Genome sequencing provides insights into the evolution of gene families encoding plant cell wall-degrading enzymes in longhorned beetles.</title>
        <authorList>
            <person name="Shin N.R."/>
            <person name="Okamura Y."/>
            <person name="Kirsch R."/>
            <person name="Pauchet Y."/>
        </authorList>
    </citation>
    <scope>NUCLEOTIDE SEQUENCE</scope>
    <source>
        <strain evidence="2">AMC_N1</strain>
    </source>
</reference>
<feature type="compositionally biased region" description="Basic and acidic residues" evidence="1">
    <location>
        <begin position="70"/>
        <end position="80"/>
    </location>
</feature>
<evidence type="ECO:0000313" key="3">
    <source>
        <dbReference type="Proteomes" id="UP001162162"/>
    </source>
</evidence>
<feature type="compositionally biased region" description="Polar residues" evidence="1">
    <location>
        <begin position="101"/>
        <end position="114"/>
    </location>
</feature>
<sequence>MKMTDEQLDIMKARIVAREKEMAWFYRSASESEDENDKDSVPPEEENKNSEAAKEPDPKTSPFNENGSKLSDDKSVDSLIKDNLITNDSPKADDKTEDGSVRSNSDNAQSSKINILSVHVLNGPADDNKENNELQGTSKESAVLQN</sequence>